<dbReference type="PANTHER" id="PTHR11601:SF34">
    <property type="entry name" value="CYSTEINE DESULFURASE"/>
    <property type="match status" value="1"/>
</dbReference>
<dbReference type="Gene3D" id="3.40.640.10">
    <property type="entry name" value="Type I PLP-dependent aspartate aminotransferase-like (Major domain)"/>
    <property type="match status" value="1"/>
</dbReference>
<keyword evidence="4" id="KW-0808">Transferase</keyword>
<evidence type="ECO:0000256" key="3">
    <source>
        <dbReference type="ARBA" id="ARBA00012239"/>
    </source>
</evidence>
<dbReference type="SUPFAM" id="SSF53383">
    <property type="entry name" value="PLP-dependent transferases"/>
    <property type="match status" value="1"/>
</dbReference>
<keyword evidence="6" id="KW-0663">Pyridoxal phosphate</keyword>
<evidence type="ECO:0000256" key="4">
    <source>
        <dbReference type="ARBA" id="ARBA00022679"/>
    </source>
</evidence>
<evidence type="ECO:0000256" key="8">
    <source>
        <dbReference type="ARBA" id="ARBA00023014"/>
    </source>
</evidence>
<evidence type="ECO:0000256" key="5">
    <source>
        <dbReference type="ARBA" id="ARBA00022723"/>
    </source>
</evidence>
<evidence type="ECO:0000256" key="9">
    <source>
        <dbReference type="ARBA" id="ARBA00050776"/>
    </source>
</evidence>
<evidence type="ECO:0000256" key="10">
    <source>
        <dbReference type="RuleBase" id="RU004504"/>
    </source>
</evidence>
<dbReference type="EMBL" id="LVEN01000012">
    <property type="protein sequence ID" value="OCB75833.1"/>
    <property type="molecule type" value="Genomic_DNA"/>
</dbReference>
<dbReference type="PIRSF" id="PIRSF005572">
    <property type="entry name" value="NifS"/>
    <property type="match status" value="1"/>
</dbReference>
<evidence type="ECO:0000256" key="1">
    <source>
        <dbReference type="ARBA" id="ARBA00001933"/>
    </source>
</evidence>
<comment type="cofactor">
    <cofactor evidence="1 10">
        <name>pyridoxal 5'-phosphate</name>
        <dbReference type="ChEBI" id="CHEBI:597326"/>
    </cofactor>
</comment>
<dbReference type="PROSITE" id="PS00595">
    <property type="entry name" value="AA_TRANSFER_CLASS_5"/>
    <property type="match status" value="1"/>
</dbReference>
<reference evidence="13" key="1">
    <citation type="submission" date="2016-03" db="EMBL/GenBank/DDBJ databases">
        <title>Draft genome sequence of Paenibacillus glacialis DSM 22343.</title>
        <authorList>
            <person name="Shin S.-K."/>
            <person name="Yi H."/>
        </authorList>
    </citation>
    <scope>NUCLEOTIDE SEQUENCE [LARGE SCALE GENOMIC DNA]</scope>
    <source>
        <strain evidence="13">CCUG 60099</strain>
    </source>
</reference>
<keyword evidence="8" id="KW-0411">Iron-sulfur</keyword>
<sequence length="376" mass="40648">MSLQQTIYLDNNATTQLDQRVLNVMLPYFTTAYANASSSHLAGLTIHEAVENAVWQTANLIGANPEEIIFTSGATESINLAIKGFSNQNKKHIVTVSTEHKAVLDTCQFMESMGFEVTYLPVDSDGILDLQLLDASVTDATLMVIVMMVNNEIGVIQDIDTIAAIVHSKKALFMCDATQAVGKMAVDVQKSGIDLLALSAHKFYGPKGVGALYLSAKAKIKLTPQIHGGGQQRKLRSGTLNVPGIIGLGKACEIAKAEMKTDQERIQKLRDHLEKSLLQIEGSFVNGNTTNRTYNTSNICFPGVNSESLILALQNISVSNGSSCSAVTSEPSHVLKDLGLSDENALSSIRFSLGKFTTEEEILLTIERVCALVREL</sequence>
<name>A0ABX2XKM5_9FLAO</name>
<protein>
    <recommendedName>
        <fullName evidence="3">cysteine desulfurase</fullName>
        <ecNumber evidence="3">2.8.1.7</ecNumber>
    </recommendedName>
</protein>
<dbReference type="InterPro" id="IPR016454">
    <property type="entry name" value="Cysteine_dSase"/>
</dbReference>
<organism evidence="12 13">
    <name type="scientific">Flavobacterium piscis</name>
    <dbReference type="NCBI Taxonomy" id="1114874"/>
    <lineage>
        <taxon>Bacteria</taxon>
        <taxon>Pseudomonadati</taxon>
        <taxon>Bacteroidota</taxon>
        <taxon>Flavobacteriia</taxon>
        <taxon>Flavobacteriales</taxon>
        <taxon>Flavobacteriaceae</taxon>
        <taxon>Flavobacterium</taxon>
    </lineage>
</organism>
<keyword evidence="5" id="KW-0479">Metal-binding</keyword>
<dbReference type="Gene3D" id="3.90.1150.10">
    <property type="entry name" value="Aspartate Aminotransferase, domain 1"/>
    <property type="match status" value="1"/>
</dbReference>
<dbReference type="RefSeq" id="WP_065448960.1">
    <property type="nucleotide sequence ID" value="NZ_LVEN01000012.1"/>
</dbReference>
<dbReference type="InterPro" id="IPR015422">
    <property type="entry name" value="PyrdxlP-dep_Trfase_small"/>
</dbReference>
<feature type="domain" description="Aminotransferase class V" evidence="11">
    <location>
        <begin position="7"/>
        <end position="362"/>
    </location>
</feature>
<comment type="caution">
    <text evidence="12">The sequence shown here is derived from an EMBL/GenBank/DDBJ whole genome shotgun (WGS) entry which is preliminary data.</text>
</comment>
<dbReference type="Proteomes" id="UP000093343">
    <property type="component" value="Unassembled WGS sequence"/>
</dbReference>
<comment type="similarity">
    <text evidence="2">Belongs to the class-V pyridoxal-phosphate-dependent aminotransferase family. NifS/IscS subfamily.</text>
</comment>
<keyword evidence="7" id="KW-0408">Iron</keyword>
<dbReference type="EC" id="2.8.1.7" evidence="3"/>
<keyword evidence="13" id="KW-1185">Reference proteome</keyword>
<dbReference type="PANTHER" id="PTHR11601">
    <property type="entry name" value="CYSTEINE DESULFURYLASE FAMILY MEMBER"/>
    <property type="match status" value="1"/>
</dbReference>
<dbReference type="InterPro" id="IPR020578">
    <property type="entry name" value="Aminotrans_V_PyrdxlP_BS"/>
</dbReference>
<evidence type="ECO:0000256" key="6">
    <source>
        <dbReference type="ARBA" id="ARBA00022898"/>
    </source>
</evidence>
<comment type="catalytic activity">
    <reaction evidence="9">
        <text>(sulfur carrier)-H + L-cysteine = (sulfur carrier)-SH + L-alanine</text>
        <dbReference type="Rhea" id="RHEA:43892"/>
        <dbReference type="Rhea" id="RHEA-COMP:14737"/>
        <dbReference type="Rhea" id="RHEA-COMP:14739"/>
        <dbReference type="ChEBI" id="CHEBI:29917"/>
        <dbReference type="ChEBI" id="CHEBI:35235"/>
        <dbReference type="ChEBI" id="CHEBI:57972"/>
        <dbReference type="ChEBI" id="CHEBI:64428"/>
        <dbReference type="EC" id="2.8.1.7"/>
    </reaction>
</comment>
<proteinExistence type="inferred from homology"/>
<dbReference type="InterPro" id="IPR015421">
    <property type="entry name" value="PyrdxlP-dep_Trfase_major"/>
</dbReference>
<evidence type="ECO:0000256" key="7">
    <source>
        <dbReference type="ARBA" id="ARBA00023004"/>
    </source>
</evidence>
<dbReference type="Pfam" id="PF00266">
    <property type="entry name" value="Aminotran_5"/>
    <property type="match status" value="1"/>
</dbReference>
<dbReference type="InterPro" id="IPR015424">
    <property type="entry name" value="PyrdxlP-dep_Trfase"/>
</dbReference>
<evidence type="ECO:0000313" key="12">
    <source>
        <dbReference type="EMBL" id="OCB75833.1"/>
    </source>
</evidence>
<accession>A0ABX2XKM5</accession>
<evidence type="ECO:0000256" key="2">
    <source>
        <dbReference type="ARBA" id="ARBA00006490"/>
    </source>
</evidence>
<gene>
    <name evidence="12" type="ORF">FLP_07805</name>
</gene>
<evidence type="ECO:0000313" key="13">
    <source>
        <dbReference type="Proteomes" id="UP000093343"/>
    </source>
</evidence>
<evidence type="ECO:0000259" key="11">
    <source>
        <dbReference type="Pfam" id="PF00266"/>
    </source>
</evidence>
<dbReference type="InterPro" id="IPR000192">
    <property type="entry name" value="Aminotrans_V_dom"/>
</dbReference>